<accession>A0AA40C595</accession>
<dbReference type="Proteomes" id="UP001175000">
    <property type="component" value="Unassembled WGS sequence"/>
</dbReference>
<name>A0AA40C595_9PEZI</name>
<protein>
    <submittedName>
        <fullName evidence="1">Phosphoglycerate mutase</fullName>
    </submittedName>
</protein>
<dbReference type="GO" id="GO:0016791">
    <property type="term" value="F:phosphatase activity"/>
    <property type="evidence" value="ECO:0007669"/>
    <property type="project" value="TreeGrafter"/>
</dbReference>
<organism evidence="1 2">
    <name type="scientific">Immersiella caudata</name>
    <dbReference type="NCBI Taxonomy" id="314043"/>
    <lineage>
        <taxon>Eukaryota</taxon>
        <taxon>Fungi</taxon>
        <taxon>Dikarya</taxon>
        <taxon>Ascomycota</taxon>
        <taxon>Pezizomycotina</taxon>
        <taxon>Sordariomycetes</taxon>
        <taxon>Sordariomycetidae</taxon>
        <taxon>Sordariales</taxon>
        <taxon>Lasiosphaeriaceae</taxon>
        <taxon>Immersiella</taxon>
    </lineage>
</organism>
<keyword evidence="2" id="KW-1185">Reference proteome</keyword>
<evidence type="ECO:0000313" key="2">
    <source>
        <dbReference type="Proteomes" id="UP001175000"/>
    </source>
</evidence>
<evidence type="ECO:0000313" key="1">
    <source>
        <dbReference type="EMBL" id="KAK0625941.1"/>
    </source>
</evidence>
<dbReference type="Gene3D" id="3.40.50.1240">
    <property type="entry name" value="Phosphoglycerate mutase-like"/>
    <property type="match status" value="1"/>
</dbReference>
<dbReference type="AlphaFoldDB" id="A0AA40C595"/>
<reference evidence="1" key="1">
    <citation type="submission" date="2023-06" db="EMBL/GenBank/DDBJ databases">
        <title>Genome-scale phylogeny and comparative genomics of the fungal order Sordariales.</title>
        <authorList>
            <consortium name="Lawrence Berkeley National Laboratory"/>
            <person name="Hensen N."/>
            <person name="Bonometti L."/>
            <person name="Westerberg I."/>
            <person name="Brannstrom I.O."/>
            <person name="Guillou S."/>
            <person name="Cros-Aarteil S."/>
            <person name="Calhoun S."/>
            <person name="Haridas S."/>
            <person name="Kuo A."/>
            <person name="Mondo S."/>
            <person name="Pangilinan J."/>
            <person name="Riley R."/>
            <person name="Labutti K."/>
            <person name="Andreopoulos B."/>
            <person name="Lipzen A."/>
            <person name="Chen C."/>
            <person name="Yanf M."/>
            <person name="Daum C."/>
            <person name="Ng V."/>
            <person name="Clum A."/>
            <person name="Steindorff A."/>
            <person name="Ohm R."/>
            <person name="Martin F."/>
            <person name="Silar P."/>
            <person name="Natvig D."/>
            <person name="Lalanne C."/>
            <person name="Gautier V."/>
            <person name="Ament-Velasquez S.L."/>
            <person name="Kruys A."/>
            <person name="Hutchinson M.I."/>
            <person name="Powell A.J."/>
            <person name="Barry K."/>
            <person name="Miller A.N."/>
            <person name="Grigoriev I.V."/>
            <person name="Debuchy R."/>
            <person name="Gladieux P."/>
            <person name="Thoren M.H."/>
            <person name="Johannesson H."/>
        </authorList>
    </citation>
    <scope>NUCLEOTIDE SEQUENCE</scope>
    <source>
        <strain evidence="1">CBS 606.72</strain>
    </source>
</reference>
<gene>
    <name evidence="1" type="ORF">B0T14DRAFT_534210</name>
</gene>
<dbReference type="Pfam" id="PF00300">
    <property type="entry name" value="His_Phos_1"/>
    <property type="match status" value="1"/>
</dbReference>
<dbReference type="InterPro" id="IPR013078">
    <property type="entry name" value="His_Pase_superF_clade-1"/>
</dbReference>
<dbReference type="SUPFAM" id="SSF53254">
    <property type="entry name" value="Phosphoglycerate mutase-like"/>
    <property type="match status" value="1"/>
</dbReference>
<dbReference type="GO" id="GO:0005737">
    <property type="term" value="C:cytoplasm"/>
    <property type="evidence" value="ECO:0007669"/>
    <property type="project" value="TreeGrafter"/>
</dbReference>
<dbReference type="CDD" id="cd07067">
    <property type="entry name" value="HP_PGM_like"/>
    <property type="match status" value="1"/>
</dbReference>
<dbReference type="InterPro" id="IPR050275">
    <property type="entry name" value="PGM_Phosphatase"/>
</dbReference>
<proteinExistence type="predicted"/>
<dbReference type="PANTHER" id="PTHR48100:SF1">
    <property type="entry name" value="HISTIDINE PHOSPHATASE FAMILY PROTEIN-RELATED"/>
    <property type="match status" value="1"/>
</dbReference>
<comment type="caution">
    <text evidence="1">The sequence shown here is derived from an EMBL/GenBank/DDBJ whole genome shotgun (WGS) entry which is preliminary data.</text>
</comment>
<dbReference type="PANTHER" id="PTHR48100">
    <property type="entry name" value="BROAD-SPECIFICITY PHOSPHATASE YOR283W-RELATED"/>
    <property type="match status" value="1"/>
</dbReference>
<sequence length="292" mass="33340">MACSYRFSALSGYFVDNVLEASSCLGGKLTTRPNLGLIDRQYDPNQPSGELPWARFRQHVDHLNQQSPPGESYKVLYLVRHGLSVHNIFMEEVGNEAWKKHWSRLEGNGVLTWLDAKLTAEGVMLSQDLGRRWINWSKEQAIPLPETIYTSPLARCLETTRLVYSPALSECGRSLEPVVKEMLRERLTNHTCDKRSLRSWIASHYPKYVLESDFEEEDVLWKADRFETADEHTARKQQLLEDIFSKDNAQFVSLTTHSYAISAILEVVGAPHFRVSEGAVIPLLVKARRLPV</sequence>
<dbReference type="InterPro" id="IPR029033">
    <property type="entry name" value="His_PPase_superfam"/>
</dbReference>
<dbReference type="EMBL" id="JAULSU010000002">
    <property type="protein sequence ID" value="KAK0625941.1"/>
    <property type="molecule type" value="Genomic_DNA"/>
</dbReference>